<keyword evidence="6" id="KW-1185">Reference proteome</keyword>
<dbReference type="EMBL" id="CAKKNE010000002">
    <property type="protein sequence ID" value="CAH0367649.1"/>
    <property type="molecule type" value="Genomic_DNA"/>
</dbReference>
<dbReference type="OrthoDB" id="44061at2759"/>
<organism evidence="5 6">
    <name type="scientific">Pelagomonas calceolata</name>
    <dbReference type="NCBI Taxonomy" id="35677"/>
    <lineage>
        <taxon>Eukaryota</taxon>
        <taxon>Sar</taxon>
        <taxon>Stramenopiles</taxon>
        <taxon>Ochrophyta</taxon>
        <taxon>Pelagophyceae</taxon>
        <taxon>Pelagomonadales</taxon>
        <taxon>Pelagomonadaceae</taxon>
        <taxon>Pelagomonas</taxon>
    </lineage>
</organism>
<evidence type="ECO:0000259" key="4">
    <source>
        <dbReference type="PROSITE" id="PS51790"/>
    </source>
</evidence>
<protein>
    <recommendedName>
        <fullName evidence="4">MsrB domain-containing protein</fullName>
    </recommendedName>
</protein>
<dbReference type="GO" id="GO:0033743">
    <property type="term" value="F:peptide-methionine (R)-S-oxide reductase activity"/>
    <property type="evidence" value="ECO:0007669"/>
    <property type="project" value="InterPro"/>
</dbReference>
<evidence type="ECO:0000256" key="2">
    <source>
        <dbReference type="ARBA" id="ARBA00023002"/>
    </source>
</evidence>
<sequence>MPRTLLIATLATASALRVTRRALPAAAALGVPAAAQAKPPGGTASRTEGYEVQKSEAEWQRQLSSVEYFVLRNGGTEPPNSSPLVKEKRPGEFRCAGCGVPLFASSAKFDSGTGWPSFATQLPAVAVESSALEFLAGAEIRCGRCGGHLGDRFLDGALFPGTPAALSGQRYCVDGSATVFYPADGSAPVRGEFDPAKPRELPAWAQPPGIKVNG</sequence>
<dbReference type="InterPro" id="IPR002579">
    <property type="entry name" value="Met_Sox_Rdtase_MsrB_dom"/>
</dbReference>
<keyword evidence="3" id="KW-0732">Signal</keyword>
<dbReference type="InterPro" id="IPR011057">
    <property type="entry name" value="Mss4-like_sf"/>
</dbReference>
<comment type="caution">
    <text evidence="5">The sequence shown here is derived from an EMBL/GenBank/DDBJ whole genome shotgun (WGS) entry which is preliminary data.</text>
</comment>
<reference evidence="5" key="1">
    <citation type="submission" date="2021-11" db="EMBL/GenBank/DDBJ databases">
        <authorList>
            <consortium name="Genoscope - CEA"/>
            <person name="William W."/>
        </authorList>
    </citation>
    <scope>NUCLEOTIDE SEQUENCE</scope>
</reference>
<dbReference type="Gene3D" id="2.170.150.20">
    <property type="entry name" value="Peptide methionine sulfoxide reductase"/>
    <property type="match status" value="1"/>
</dbReference>
<dbReference type="GO" id="GO:0006979">
    <property type="term" value="P:response to oxidative stress"/>
    <property type="evidence" value="ECO:0007669"/>
    <property type="project" value="InterPro"/>
</dbReference>
<name>A0A8J2SH25_9STRA</name>
<dbReference type="AlphaFoldDB" id="A0A8J2SH25"/>
<gene>
    <name evidence="5" type="ORF">PECAL_2P06820</name>
</gene>
<evidence type="ECO:0000313" key="5">
    <source>
        <dbReference type="EMBL" id="CAH0367649.1"/>
    </source>
</evidence>
<dbReference type="GO" id="GO:0030091">
    <property type="term" value="P:protein repair"/>
    <property type="evidence" value="ECO:0007669"/>
    <property type="project" value="InterPro"/>
</dbReference>
<dbReference type="Pfam" id="PF01641">
    <property type="entry name" value="SelR"/>
    <property type="match status" value="1"/>
</dbReference>
<feature type="signal peptide" evidence="3">
    <location>
        <begin position="1"/>
        <end position="15"/>
    </location>
</feature>
<evidence type="ECO:0000256" key="1">
    <source>
        <dbReference type="ARBA" id="ARBA00007174"/>
    </source>
</evidence>
<feature type="domain" description="MsrB" evidence="4">
    <location>
        <begin position="56"/>
        <end position="183"/>
    </location>
</feature>
<dbReference type="GO" id="GO:0005737">
    <property type="term" value="C:cytoplasm"/>
    <property type="evidence" value="ECO:0007669"/>
    <property type="project" value="TreeGrafter"/>
</dbReference>
<accession>A0A8J2SH25</accession>
<dbReference type="PANTHER" id="PTHR10173">
    <property type="entry name" value="METHIONINE SULFOXIDE REDUCTASE"/>
    <property type="match status" value="1"/>
</dbReference>
<dbReference type="PROSITE" id="PS51790">
    <property type="entry name" value="MSRB"/>
    <property type="match status" value="1"/>
</dbReference>
<dbReference type="PANTHER" id="PTHR10173:SF57">
    <property type="entry name" value="PEPTIDE-METHIONINE (R)-S-OXIDE REDUCTASE"/>
    <property type="match status" value="1"/>
</dbReference>
<dbReference type="SUPFAM" id="SSF51316">
    <property type="entry name" value="Mss4-like"/>
    <property type="match status" value="1"/>
</dbReference>
<feature type="chain" id="PRO_5035321687" description="MsrB domain-containing protein" evidence="3">
    <location>
        <begin position="16"/>
        <end position="214"/>
    </location>
</feature>
<comment type="similarity">
    <text evidence="1">Belongs to the MsrB Met sulfoxide reductase family.</text>
</comment>
<evidence type="ECO:0000256" key="3">
    <source>
        <dbReference type="SAM" id="SignalP"/>
    </source>
</evidence>
<dbReference type="Proteomes" id="UP000789595">
    <property type="component" value="Unassembled WGS sequence"/>
</dbReference>
<proteinExistence type="inferred from homology"/>
<dbReference type="InterPro" id="IPR028427">
    <property type="entry name" value="Met_Sox_Rdtase_MsrB"/>
</dbReference>
<evidence type="ECO:0000313" key="6">
    <source>
        <dbReference type="Proteomes" id="UP000789595"/>
    </source>
</evidence>
<keyword evidence="2" id="KW-0560">Oxidoreductase</keyword>